<sequence>MNKQHEPLTLPALRSHMGDWIYYITSMKMRDIAARVDVAENIHTSKALNELIQRQLQSTHSNKIRNYLLNQPQRFFNTLVIGVYGGSPKWYELDIKNNNFLESEELPQSIDGVLGILSLTGSEDLFAIDGQHRVVGISKALEKNSDLGDEEVSAIFLAHSNSEDGLKRTRRLFTSLNRHAKAVSKMEIIALDEDDTIAIITRELVENHDLFAENKISLTKGKNISPNDTSSFTTIVALYDALDVFLKPPRGWRDFKKSRPEDSVIKTFYSRASDLWNGLIENFVPLEEIRDSNSPVQVTPKYRNSNGGHLLFRPVGLLLIVTTIRQLVDTGWSLDQALKSVSKVPMLLNHEPWSGLLWDSVNHRMITTTENQKVGSKLLFYSVGGKLSDLQTSASELREELAGLLNRSVHEVQLPRYSDL</sequence>
<proteinExistence type="predicted"/>
<organism evidence="1 2">
    <name type="scientific">Lyngbya confervoides BDU141951</name>
    <dbReference type="NCBI Taxonomy" id="1574623"/>
    <lineage>
        <taxon>Bacteria</taxon>
        <taxon>Bacillati</taxon>
        <taxon>Cyanobacteriota</taxon>
        <taxon>Cyanophyceae</taxon>
        <taxon>Oscillatoriophycideae</taxon>
        <taxon>Oscillatoriales</taxon>
        <taxon>Microcoleaceae</taxon>
        <taxon>Lyngbya</taxon>
    </lineage>
</organism>
<gene>
    <name evidence="1" type="ORF">QQ91_0004040</name>
</gene>
<name>A0ABD4T124_9CYAN</name>
<dbReference type="RefSeq" id="WP_201277315.1">
    <property type="nucleotide sequence ID" value="NZ_JTHE03000027.1"/>
</dbReference>
<keyword evidence="2" id="KW-1185">Reference proteome</keyword>
<dbReference type="InterPro" id="IPR017642">
    <property type="entry name" value="DNA_S_mod_DndB"/>
</dbReference>
<dbReference type="EMBL" id="JTHE03000027">
    <property type="protein sequence ID" value="MCM1982002.1"/>
    <property type="molecule type" value="Genomic_DNA"/>
</dbReference>
<dbReference type="Proteomes" id="UP000031561">
    <property type="component" value="Unassembled WGS sequence"/>
</dbReference>
<dbReference type="NCBIfam" id="TIGR03187">
    <property type="entry name" value="DGQHR"/>
    <property type="match status" value="1"/>
</dbReference>
<dbReference type="CDD" id="cd16414">
    <property type="entry name" value="dndB_like"/>
    <property type="match status" value="1"/>
</dbReference>
<dbReference type="InterPro" id="IPR017601">
    <property type="entry name" value="DGQHR-contain_dom"/>
</dbReference>
<evidence type="ECO:0000313" key="2">
    <source>
        <dbReference type="Proteomes" id="UP000031561"/>
    </source>
</evidence>
<comment type="caution">
    <text evidence="1">The sequence shown here is derived from an EMBL/GenBank/DDBJ whole genome shotgun (WGS) entry which is preliminary data.</text>
</comment>
<accession>A0ABD4T124</accession>
<reference evidence="1 2" key="1">
    <citation type="journal article" date="2015" name="Genome Announc.">
        <title>Draft Genome Sequence of Filamentous Marine Cyanobacterium Lyngbya confervoides Strain BDU141951.</title>
        <authorList>
            <person name="Chandrababunaidu M.M."/>
            <person name="Sen D."/>
            <person name="Tripathy S."/>
        </authorList>
    </citation>
    <scope>NUCLEOTIDE SEQUENCE [LARGE SCALE GENOMIC DNA]</scope>
    <source>
        <strain evidence="1 2">BDU141951</strain>
    </source>
</reference>
<dbReference type="AlphaFoldDB" id="A0ABD4T124"/>
<dbReference type="Pfam" id="PF14072">
    <property type="entry name" value="DndB"/>
    <property type="match status" value="1"/>
</dbReference>
<evidence type="ECO:0000313" key="1">
    <source>
        <dbReference type="EMBL" id="MCM1982002.1"/>
    </source>
</evidence>
<protein>
    <submittedName>
        <fullName evidence="1">DGQHR domain-containing protein</fullName>
    </submittedName>
</protein>